<keyword evidence="8" id="KW-0393">Immunoglobulin domain</keyword>
<keyword evidence="6" id="KW-1015">Disulfide bond</keyword>
<accession>A0A3Q1IV32</accession>
<dbReference type="InterPro" id="IPR036179">
    <property type="entry name" value="Ig-like_dom_sf"/>
</dbReference>
<dbReference type="SUPFAM" id="SSF48726">
    <property type="entry name" value="Immunoglobulin"/>
    <property type="match status" value="1"/>
</dbReference>
<proteinExistence type="predicted"/>
<reference evidence="9" key="2">
    <citation type="submission" date="2025-08" db="UniProtKB">
        <authorList>
            <consortium name="Ensembl"/>
        </authorList>
    </citation>
    <scope>IDENTIFICATION</scope>
</reference>
<dbReference type="GO" id="GO:0016020">
    <property type="term" value="C:membrane"/>
    <property type="evidence" value="ECO:0007669"/>
    <property type="project" value="UniProtKB-SubCell"/>
</dbReference>
<dbReference type="PANTHER" id="PTHR46841">
    <property type="entry name" value="OX-2 MEMBRANE GLYCOPROTEIN"/>
    <property type="match status" value="1"/>
</dbReference>
<dbReference type="Ensembl" id="ENSATET00000026361.2">
    <property type="protein sequence ID" value="ENSATEP00000025942.2"/>
    <property type="gene ID" value="ENSATEG00000017998.2"/>
</dbReference>
<keyword evidence="10" id="KW-1185">Reference proteome</keyword>
<reference evidence="9" key="1">
    <citation type="submission" date="2021-04" db="EMBL/GenBank/DDBJ databases">
        <authorList>
            <consortium name="Wellcome Sanger Institute Data Sharing"/>
        </authorList>
    </citation>
    <scope>NUCLEOTIDE SEQUENCE [LARGE SCALE GENOMIC DNA]</scope>
</reference>
<dbReference type="InterPro" id="IPR047164">
    <property type="entry name" value="OX2G-like"/>
</dbReference>
<dbReference type="GO" id="GO:0098632">
    <property type="term" value="F:cell-cell adhesion mediator activity"/>
    <property type="evidence" value="ECO:0007669"/>
    <property type="project" value="InterPro"/>
</dbReference>
<dbReference type="Proteomes" id="UP000265040">
    <property type="component" value="Chromosome 2"/>
</dbReference>
<dbReference type="Gene3D" id="2.60.40.10">
    <property type="entry name" value="Immunoglobulins"/>
    <property type="match status" value="1"/>
</dbReference>
<evidence type="ECO:0000256" key="5">
    <source>
        <dbReference type="ARBA" id="ARBA00023136"/>
    </source>
</evidence>
<evidence type="ECO:0000313" key="10">
    <source>
        <dbReference type="Proteomes" id="UP000265040"/>
    </source>
</evidence>
<keyword evidence="7" id="KW-0325">Glycoprotein</keyword>
<dbReference type="GO" id="GO:0034113">
    <property type="term" value="P:heterotypic cell-cell adhesion"/>
    <property type="evidence" value="ECO:0007669"/>
    <property type="project" value="TreeGrafter"/>
</dbReference>
<protein>
    <submittedName>
        <fullName evidence="9">Uncharacterized protein</fullName>
    </submittedName>
</protein>
<dbReference type="GeneTree" id="ENSGT01120000271948"/>
<dbReference type="GO" id="GO:0030424">
    <property type="term" value="C:axon"/>
    <property type="evidence" value="ECO:0007669"/>
    <property type="project" value="TreeGrafter"/>
</dbReference>
<name>A0A3Q1IV32_ANATE</name>
<evidence type="ECO:0000256" key="8">
    <source>
        <dbReference type="ARBA" id="ARBA00023319"/>
    </source>
</evidence>
<dbReference type="GO" id="GO:0150079">
    <property type="term" value="P:negative regulation of neuroinflammatory response"/>
    <property type="evidence" value="ECO:0007669"/>
    <property type="project" value="TreeGrafter"/>
</dbReference>
<dbReference type="AlphaFoldDB" id="A0A3Q1IV32"/>
<keyword evidence="5" id="KW-0472">Membrane</keyword>
<comment type="subcellular location">
    <subcellularLocation>
        <location evidence="1">Membrane</location>
        <topology evidence="1">Single-pass membrane protein</topology>
    </subcellularLocation>
</comment>
<dbReference type="OrthoDB" id="8749387at2759"/>
<keyword evidence="4" id="KW-1133">Transmembrane helix</keyword>
<dbReference type="GO" id="GO:0009986">
    <property type="term" value="C:cell surface"/>
    <property type="evidence" value="ECO:0007669"/>
    <property type="project" value="TreeGrafter"/>
</dbReference>
<sequence length="98" mass="11140">MATYNKYFGQRVNSDFRDKVKFKDVGLQKNSIVIRNVMEQDAGCYRCLFNTYPDGALSARTCLQLYVRDLQPQTLDDPSLGILPLQGPEHSLISLLLL</sequence>
<dbReference type="InterPro" id="IPR013783">
    <property type="entry name" value="Ig-like_fold"/>
</dbReference>
<evidence type="ECO:0000313" key="9">
    <source>
        <dbReference type="Ensembl" id="ENSATEP00000025942.2"/>
    </source>
</evidence>
<evidence type="ECO:0000256" key="1">
    <source>
        <dbReference type="ARBA" id="ARBA00004167"/>
    </source>
</evidence>
<evidence type="ECO:0000256" key="4">
    <source>
        <dbReference type="ARBA" id="ARBA00022989"/>
    </source>
</evidence>
<dbReference type="GO" id="GO:0043025">
    <property type="term" value="C:neuronal cell body"/>
    <property type="evidence" value="ECO:0007669"/>
    <property type="project" value="TreeGrafter"/>
</dbReference>
<keyword evidence="2" id="KW-0812">Transmembrane</keyword>
<dbReference type="PANTHER" id="PTHR46841:SF7">
    <property type="entry name" value="IG-LIKE DOMAIN-CONTAINING PROTEIN"/>
    <property type="match status" value="1"/>
</dbReference>
<evidence type="ECO:0000256" key="7">
    <source>
        <dbReference type="ARBA" id="ARBA00023180"/>
    </source>
</evidence>
<keyword evidence="3" id="KW-0732">Signal</keyword>
<evidence type="ECO:0000256" key="2">
    <source>
        <dbReference type="ARBA" id="ARBA00022692"/>
    </source>
</evidence>
<evidence type="ECO:0000256" key="6">
    <source>
        <dbReference type="ARBA" id="ARBA00023157"/>
    </source>
</evidence>
<organism evidence="9 10">
    <name type="scientific">Anabas testudineus</name>
    <name type="common">Climbing perch</name>
    <name type="synonym">Anthias testudineus</name>
    <dbReference type="NCBI Taxonomy" id="64144"/>
    <lineage>
        <taxon>Eukaryota</taxon>
        <taxon>Metazoa</taxon>
        <taxon>Chordata</taxon>
        <taxon>Craniata</taxon>
        <taxon>Vertebrata</taxon>
        <taxon>Euteleostomi</taxon>
        <taxon>Actinopterygii</taxon>
        <taxon>Neopterygii</taxon>
        <taxon>Teleostei</taxon>
        <taxon>Neoteleostei</taxon>
        <taxon>Acanthomorphata</taxon>
        <taxon>Anabantaria</taxon>
        <taxon>Anabantiformes</taxon>
        <taxon>Anabantoidei</taxon>
        <taxon>Anabantidae</taxon>
        <taxon>Anabas</taxon>
    </lineage>
</organism>
<evidence type="ECO:0000256" key="3">
    <source>
        <dbReference type="ARBA" id="ARBA00022729"/>
    </source>
</evidence>
<reference evidence="9" key="3">
    <citation type="submission" date="2025-09" db="UniProtKB">
        <authorList>
            <consortium name="Ensembl"/>
        </authorList>
    </citation>
    <scope>IDENTIFICATION</scope>
</reference>
<dbReference type="InParanoid" id="A0A3Q1IV32"/>